<evidence type="ECO:0000256" key="2">
    <source>
        <dbReference type="SAM" id="MobiDB-lite"/>
    </source>
</evidence>
<keyword evidence="4" id="KW-1185">Reference proteome</keyword>
<dbReference type="Proteomes" id="UP001595925">
    <property type="component" value="Unassembled WGS sequence"/>
</dbReference>
<keyword evidence="1" id="KW-0560">Oxidoreductase</keyword>
<accession>A0ABD5QFH4</accession>
<gene>
    <name evidence="3" type="ORF">ACFPFO_11245</name>
</gene>
<evidence type="ECO:0000313" key="4">
    <source>
        <dbReference type="Proteomes" id="UP001595925"/>
    </source>
</evidence>
<dbReference type="GO" id="GO:0016491">
    <property type="term" value="F:oxidoreductase activity"/>
    <property type="evidence" value="ECO:0007669"/>
    <property type="project" value="UniProtKB-KW"/>
</dbReference>
<sequence>MSEALARAMGSADDTGLGRTVERTPTALLTGSTDGIGTAAAVELGARGWKVYVHGRDRRRGESVADRIRAAGGEAEFLRADLASPAAVRDLAATVRDRTDRLDTLGLNAALAREECRLAWDGVEETFAVNQLAPYLLAHELASLLRASAPARVVVTSSAVHSRGDLDLEKGIDCTGDYDALDAYARSKLANLLFAVELADRFGDVGVSVNAFHPGFVPGSGLYRHVGPLFRVVVTAARVLPFVATSVAEGAEGIVHLSDSTAVEDVTGAYFHGTERTEPDPRVGDPELRARLWSTCATLAGVDPDWP</sequence>
<dbReference type="Pfam" id="PF00106">
    <property type="entry name" value="adh_short"/>
    <property type="match status" value="1"/>
</dbReference>
<proteinExistence type="predicted"/>
<dbReference type="EMBL" id="JBHSJG010000036">
    <property type="protein sequence ID" value="MFC4988322.1"/>
    <property type="molecule type" value="Genomic_DNA"/>
</dbReference>
<evidence type="ECO:0000256" key="1">
    <source>
        <dbReference type="ARBA" id="ARBA00023002"/>
    </source>
</evidence>
<dbReference type="PANTHER" id="PTHR43157:SF31">
    <property type="entry name" value="PHOSPHATIDYLINOSITOL-GLYCAN BIOSYNTHESIS CLASS F PROTEIN"/>
    <property type="match status" value="1"/>
</dbReference>
<dbReference type="Gene3D" id="3.40.50.720">
    <property type="entry name" value="NAD(P)-binding Rossmann-like Domain"/>
    <property type="match status" value="1"/>
</dbReference>
<dbReference type="PANTHER" id="PTHR43157">
    <property type="entry name" value="PHOSPHATIDYLINOSITOL-GLYCAN BIOSYNTHESIS CLASS F PROTEIN-RELATED"/>
    <property type="match status" value="1"/>
</dbReference>
<reference evidence="3 4" key="1">
    <citation type="journal article" date="2019" name="Int. J. Syst. Evol. Microbiol.">
        <title>The Global Catalogue of Microorganisms (GCM) 10K type strain sequencing project: providing services to taxonomists for standard genome sequencing and annotation.</title>
        <authorList>
            <consortium name="The Broad Institute Genomics Platform"/>
            <consortium name="The Broad Institute Genome Sequencing Center for Infectious Disease"/>
            <person name="Wu L."/>
            <person name="Ma J."/>
        </authorList>
    </citation>
    <scope>NUCLEOTIDE SEQUENCE [LARGE SCALE GENOMIC DNA]</scope>
    <source>
        <strain evidence="3 4">CGMCC 1.15824</strain>
    </source>
</reference>
<name>A0ABD5QFH4_9EURY</name>
<protein>
    <submittedName>
        <fullName evidence="3">SDR family NAD(P)-dependent oxidoreductase</fullName>
    </submittedName>
</protein>
<feature type="region of interest" description="Disordered" evidence="2">
    <location>
        <begin position="1"/>
        <end position="20"/>
    </location>
</feature>
<dbReference type="InterPro" id="IPR002347">
    <property type="entry name" value="SDR_fam"/>
</dbReference>
<comment type="caution">
    <text evidence="3">The sequence shown here is derived from an EMBL/GenBank/DDBJ whole genome shotgun (WGS) entry which is preliminary data.</text>
</comment>
<dbReference type="InterPro" id="IPR036291">
    <property type="entry name" value="NAD(P)-bd_dom_sf"/>
</dbReference>
<dbReference type="AlphaFoldDB" id="A0ABD5QFH4"/>
<dbReference type="RefSeq" id="WP_224827157.1">
    <property type="nucleotide sequence ID" value="NZ_JAIVEF010000001.1"/>
</dbReference>
<evidence type="ECO:0000313" key="3">
    <source>
        <dbReference type="EMBL" id="MFC4988322.1"/>
    </source>
</evidence>
<dbReference type="SUPFAM" id="SSF51735">
    <property type="entry name" value="NAD(P)-binding Rossmann-fold domains"/>
    <property type="match status" value="1"/>
</dbReference>
<dbReference type="PRINTS" id="PR00081">
    <property type="entry name" value="GDHRDH"/>
</dbReference>
<organism evidence="3 4">
    <name type="scientific">Saliphagus infecundisoli</name>
    <dbReference type="NCBI Taxonomy" id="1849069"/>
    <lineage>
        <taxon>Archaea</taxon>
        <taxon>Methanobacteriati</taxon>
        <taxon>Methanobacteriota</taxon>
        <taxon>Stenosarchaea group</taxon>
        <taxon>Halobacteria</taxon>
        <taxon>Halobacteriales</taxon>
        <taxon>Natrialbaceae</taxon>
        <taxon>Saliphagus</taxon>
    </lineage>
</organism>